<evidence type="ECO:0000313" key="4">
    <source>
        <dbReference type="Proteomes" id="UP000013827"/>
    </source>
</evidence>
<dbReference type="SUPFAM" id="SSF56601">
    <property type="entry name" value="beta-lactamase/transpeptidase-like"/>
    <property type="match status" value="1"/>
</dbReference>
<dbReference type="KEGG" id="ehx:EMIHUDRAFT_220608"/>
<dbReference type="EnsemblProtists" id="EOD04833">
    <property type="protein sequence ID" value="EOD04833"/>
    <property type="gene ID" value="EMIHUDRAFT_220608"/>
</dbReference>
<reference evidence="3" key="2">
    <citation type="submission" date="2024-10" db="UniProtKB">
        <authorList>
            <consortium name="EnsemblProtists"/>
        </authorList>
    </citation>
    <scope>IDENTIFICATION</scope>
</reference>
<dbReference type="eggNOG" id="ENOG502RZX2">
    <property type="taxonomic scope" value="Eukaryota"/>
</dbReference>
<sequence>MGGRHAATTQGFLLLSGVKVVDLWGGYRDRGAQAPWEEPTLAPVFSTTKGVTAFALAIQKSRGAIDYDGKVAQWWPEFAQNGKEDVTVRQLISHECGLAGPAPPIALATLRDKAATRAFFAAAPMEWRTPGDYKGYMAVTLGNFESALVQMSDGERRRSAGELLRDECFAPLGIEDEIYVGTPASVPDARFAVIDGMSGLEPLFADSFPPGFVRRLLLEPRSYTARAFANPRLSAPPSVLDYNRRELGYCYVPNRCSGYILDDPREMALRTKVWRCAQRAGGYSGARALPLARLSVPHELAARDVARFPYLAPLP</sequence>
<keyword evidence="4" id="KW-1185">Reference proteome</keyword>
<evidence type="ECO:0000256" key="1">
    <source>
        <dbReference type="SAM" id="SignalP"/>
    </source>
</evidence>
<feature type="domain" description="Beta-lactamase-related" evidence="2">
    <location>
        <begin position="17"/>
        <end position="185"/>
    </location>
</feature>
<dbReference type="InterPro" id="IPR001466">
    <property type="entry name" value="Beta-lactam-related"/>
</dbReference>
<feature type="signal peptide" evidence="1">
    <location>
        <begin position="1"/>
        <end position="23"/>
    </location>
</feature>
<organism evidence="3 4">
    <name type="scientific">Emiliania huxleyi (strain CCMP1516)</name>
    <dbReference type="NCBI Taxonomy" id="280463"/>
    <lineage>
        <taxon>Eukaryota</taxon>
        <taxon>Haptista</taxon>
        <taxon>Haptophyta</taxon>
        <taxon>Prymnesiophyceae</taxon>
        <taxon>Isochrysidales</taxon>
        <taxon>Noelaerhabdaceae</taxon>
        <taxon>Emiliania</taxon>
    </lineage>
</organism>
<evidence type="ECO:0000313" key="3">
    <source>
        <dbReference type="EnsemblProtists" id="EOD04833"/>
    </source>
</evidence>
<dbReference type="PaxDb" id="2903-EOD04833"/>
<dbReference type="InterPro" id="IPR012338">
    <property type="entry name" value="Beta-lactam/transpept-like"/>
</dbReference>
<evidence type="ECO:0000259" key="2">
    <source>
        <dbReference type="Pfam" id="PF00144"/>
    </source>
</evidence>
<dbReference type="HOGENOM" id="CLU_884073_0_0_1"/>
<dbReference type="PANTHER" id="PTHR43319:SF3">
    <property type="entry name" value="BETA-LACTAMASE-RELATED DOMAIN-CONTAINING PROTEIN"/>
    <property type="match status" value="1"/>
</dbReference>
<protein>
    <recommendedName>
        <fullName evidence="2">Beta-lactamase-related domain-containing protein</fullName>
    </recommendedName>
</protein>
<dbReference type="RefSeq" id="XP_005757262.1">
    <property type="nucleotide sequence ID" value="XM_005757205.1"/>
</dbReference>
<proteinExistence type="predicted"/>
<keyword evidence="1" id="KW-0732">Signal</keyword>
<dbReference type="Proteomes" id="UP000013827">
    <property type="component" value="Unassembled WGS sequence"/>
</dbReference>
<dbReference type="AlphaFoldDB" id="A0A0D3I0P8"/>
<reference evidence="4" key="1">
    <citation type="journal article" date="2013" name="Nature">
        <title>Pan genome of the phytoplankton Emiliania underpins its global distribution.</title>
        <authorList>
            <person name="Read B.A."/>
            <person name="Kegel J."/>
            <person name="Klute M.J."/>
            <person name="Kuo A."/>
            <person name="Lefebvre S.C."/>
            <person name="Maumus F."/>
            <person name="Mayer C."/>
            <person name="Miller J."/>
            <person name="Monier A."/>
            <person name="Salamov A."/>
            <person name="Young J."/>
            <person name="Aguilar M."/>
            <person name="Claverie J.M."/>
            <person name="Frickenhaus S."/>
            <person name="Gonzalez K."/>
            <person name="Herman E.K."/>
            <person name="Lin Y.C."/>
            <person name="Napier J."/>
            <person name="Ogata H."/>
            <person name="Sarno A.F."/>
            <person name="Shmutz J."/>
            <person name="Schroeder D."/>
            <person name="de Vargas C."/>
            <person name="Verret F."/>
            <person name="von Dassow P."/>
            <person name="Valentin K."/>
            <person name="Van de Peer Y."/>
            <person name="Wheeler G."/>
            <person name="Dacks J.B."/>
            <person name="Delwiche C.F."/>
            <person name="Dyhrman S.T."/>
            <person name="Glockner G."/>
            <person name="John U."/>
            <person name="Richards T."/>
            <person name="Worden A.Z."/>
            <person name="Zhang X."/>
            <person name="Grigoriev I.V."/>
            <person name="Allen A.E."/>
            <person name="Bidle K."/>
            <person name="Borodovsky M."/>
            <person name="Bowler C."/>
            <person name="Brownlee C."/>
            <person name="Cock J.M."/>
            <person name="Elias M."/>
            <person name="Gladyshev V.N."/>
            <person name="Groth M."/>
            <person name="Guda C."/>
            <person name="Hadaegh A."/>
            <person name="Iglesias-Rodriguez M.D."/>
            <person name="Jenkins J."/>
            <person name="Jones B.M."/>
            <person name="Lawson T."/>
            <person name="Leese F."/>
            <person name="Lindquist E."/>
            <person name="Lobanov A."/>
            <person name="Lomsadze A."/>
            <person name="Malik S.B."/>
            <person name="Marsh M.E."/>
            <person name="Mackinder L."/>
            <person name="Mock T."/>
            <person name="Mueller-Roeber B."/>
            <person name="Pagarete A."/>
            <person name="Parker M."/>
            <person name="Probert I."/>
            <person name="Quesneville H."/>
            <person name="Raines C."/>
            <person name="Rensing S.A."/>
            <person name="Riano-Pachon D.M."/>
            <person name="Richier S."/>
            <person name="Rokitta S."/>
            <person name="Shiraiwa Y."/>
            <person name="Soanes D.M."/>
            <person name="van der Giezen M."/>
            <person name="Wahlund T.M."/>
            <person name="Williams B."/>
            <person name="Wilson W."/>
            <person name="Wolfe G."/>
            <person name="Wurch L.L."/>
        </authorList>
    </citation>
    <scope>NUCLEOTIDE SEQUENCE</scope>
</reference>
<name>A0A0D3I0P8_EMIH1</name>
<dbReference type="Pfam" id="PF00144">
    <property type="entry name" value="Beta-lactamase"/>
    <property type="match status" value="1"/>
</dbReference>
<dbReference type="Gene3D" id="3.40.710.10">
    <property type="entry name" value="DD-peptidase/beta-lactamase superfamily"/>
    <property type="match status" value="1"/>
</dbReference>
<dbReference type="GeneID" id="17251033"/>
<feature type="chain" id="PRO_5044254669" description="Beta-lactamase-related domain-containing protein" evidence="1">
    <location>
        <begin position="24"/>
        <end position="315"/>
    </location>
</feature>
<dbReference type="InterPro" id="IPR052907">
    <property type="entry name" value="Beta-lactamase/esterase"/>
</dbReference>
<accession>A0A0D3I0P8</accession>
<dbReference type="PANTHER" id="PTHR43319">
    <property type="entry name" value="BETA-LACTAMASE-RELATED"/>
    <property type="match status" value="1"/>
</dbReference>